<dbReference type="InterPro" id="IPR044151">
    <property type="entry name" value="ALDH_KGSADH"/>
</dbReference>
<evidence type="ECO:0000259" key="2">
    <source>
        <dbReference type="Pfam" id="PF00171"/>
    </source>
</evidence>
<proteinExistence type="predicted"/>
<keyword evidence="1" id="KW-0560">Oxidoreductase</keyword>
<dbReference type="InterPro" id="IPR016161">
    <property type="entry name" value="Ald_DH/histidinol_DH"/>
</dbReference>
<evidence type="ECO:0000256" key="1">
    <source>
        <dbReference type="ARBA" id="ARBA00023002"/>
    </source>
</evidence>
<organism evidence="3 4">
    <name type="scientific">Agaribacillus aureus</name>
    <dbReference type="NCBI Taxonomy" id="3051825"/>
    <lineage>
        <taxon>Bacteria</taxon>
        <taxon>Pseudomonadati</taxon>
        <taxon>Bacteroidota</taxon>
        <taxon>Cytophagia</taxon>
        <taxon>Cytophagales</taxon>
        <taxon>Splendidivirgaceae</taxon>
        <taxon>Agaribacillus</taxon>
    </lineage>
</organism>
<evidence type="ECO:0000313" key="4">
    <source>
        <dbReference type="Proteomes" id="UP001172083"/>
    </source>
</evidence>
<dbReference type="Pfam" id="PF00171">
    <property type="entry name" value="Aldedh"/>
    <property type="match status" value="1"/>
</dbReference>
<dbReference type="PANTHER" id="PTHR43353">
    <property type="entry name" value="SUCCINATE-SEMIALDEHYDE DEHYDROGENASE, MITOCHONDRIAL"/>
    <property type="match status" value="1"/>
</dbReference>
<name>A0ABT8L6W6_9BACT</name>
<sequence>MISGKSLIVGTWADGSGTPFSSYNPATNEKLNDFRGVGLSQIDEAVHGSYEAYRIFKSFGFEQRAAFIDEIASEIEALGDELLETCNKETGLGIPRLTGERGRTCGQLRAFASLIREGSWQQARIDTAIPHRKPIPKPDIRSVLQPIGPVAVFSASNFPLAFSTLGGDTASALAAGNTVVVKGHPSHPATSELCAVAITNAIKKHSMPAGVFSLLQGGDPEVSTHLVKHPKLEAVGFTGSSRVGRILFDAGAARPRPIPVYAEMGSTNPVFILPKALENRGNEIATGLAGSITLGAGQFCTKPGLVFMLKTPDQEAFKQALVEAIGKIQIGNLLNAGITSGYKEKISAYVNNPALTALAGTDMASATLFTVKAADFNANPGLEEEVFGPAALLIECENQEEMMQAIDQLGGHLTGTIHSNEDAEAGAIKLALEEKVGRIIFNGFPTGVEVCPSMHHGGPYPSTTFATATSVGTAAIERFCKVVCYQDAPQTHLPLALKDDNPMGVNRLVNGEFTTNKINA</sequence>
<dbReference type="PANTHER" id="PTHR43353:SF3">
    <property type="entry name" value="ALDEHYDE DEHYDROGENASE-RELATED"/>
    <property type="match status" value="1"/>
</dbReference>
<keyword evidence="4" id="KW-1185">Reference proteome</keyword>
<dbReference type="RefSeq" id="WP_346758273.1">
    <property type="nucleotide sequence ID" value="NZ_JAUJEB010000001.1"/>
</dbReference>
<dbReference type="EMBL" id="JAUJEB010000001">
    <property type="protein sequence ID" value="MDN5212956.1"/>
    <property type="molecule type" value="Genomic_DNA"/>
</dbReference>
<dbReference type="CDD" id="cd07129">
    <property type="entry name" value="ALDH_KGSADH"/>
    <property type="match status" value="1"/>
</dbReference>
<feature type="domain" description="Aldehyde dehydrogenase" evidence="2">
    <location>
        <begin position="12"/>
        <end position="463"/>
    </location>
</feature>
<protein>
    <submittedName>
        <fullName evidence="3">Aldehyde dehydrogenase (NADP(+))</fullName>
    </submittedName>
</protein>
<dbReference type="InterPro" id="IPR016162">
    <property type="entry name" value="Ald_DH_N"/>
</dbReference>
<dbReference type="Gene3D" id="3.40.309.10">
    <property type="entry name" value="Aldehyde Dehydrogenase, Chain A, domain 2"/>
    <property type="match status" value="1"/>
</dbReference>
<dbReference type="Proteomes" id="UP001172083">
    <property type="component" value="Unassembled WGS sequence"/>
</dbReference>
<comment type="caution">
    <text evidence="3">The sequence shown here is derived from an EMBL/GenBank/DDBJ whole genome shotgun (WGS) entry which is preliminary data.</text>
</comment>
<dbReference type="InterPro" id="IPR050740">
    <property type="entry name" value="Aldehyde_DH_Superfamily"/>
</dbReference>
<dbReference type="SUPFAM" id="SSF53720">
    <property type="entry name" value="ALDH-like"/>
    <property type="match status" value="1"/>
</dbReference>
<dbReference type="InterPro" id="IPR015590">
    <property type="entry name" value="Aldehyde_DH_dom"/>
</dbReference>
<gene>
    <name evidence="3" type="ORF">QQ020_12895</name>
</gene>
<evidence type="ECO:0000313" key="3">
    <source>
        <dbReference type="EMBL" id="MDN5212956.1"/>
    </source>
</evidence>
<accession>A0ABT8L6W6</accession>
<reference evidence="3" key="1">
    <citation type="submission" date="2023-06" db="EMBL/GenBank/DDBJ databases">
        <title>Genomic of Agaribacillus aureum.</title>
        <authorList>
            <person name="Wang G."/>
        </authorList>
    </citation>
    <scope>NUCLEOTIDE SEQUENCE</scope>
    <source>
        <strain evidence="3">BMA12</strain>
    </source>
</reference>
<dbReference type="Gene3D" id="3.40.605.10">
    <property type="entry name" value="Aldehyde Dehydrogenase, Chain A, domain 1"/>
    <property type="match status" value="1"/>
</dbReference>
<dbReference type="InterPro" id="IPR016163">
    <property type="entry name" value="Ald_DH_C"/>
</dbReference>